<evidence type="ECO:0000256" key="1">
    <source>
        <dbReference type="SAM" id="Phobius"/>
    </source>
</evidence>
<dbReference type="PANTHER" id="PTHR36834:SF2">
    <property type="entry name" value="MEMBRANE PROTEIN"/>
    <property type="match status" value="1"/>
</dbReference>
<dbReference type="InterPro" id="IPR006976">
    <property type="entry name" value="VanZ-like"/>
</dbReference>
<dbReference type="EMBL" id="FOTJ01000005">
    <property type="protein sequence ID" value="SFL33107.1"/>
    <property type="molecule type" value="Genomic_DNA"/>
</dbReference>
<dbReference type="InterPro" id="IPR053150">
    <property type="entry name" value="Teicoplanin_resist-assoc"/>
</dbReference>
<accession>A0A1I4GUU2</accession>
<organism evidence="4 5">
    <name type="scientific">Lactococcus garvieae</name>
    <dbReference type="NCBI Taxonomy" id="1363"/>
    <lineage>
        <taxon>Bacteria</taxon>
        <taxon>Bacillati</taxon>
        <taxon>Bacillota</taxon>
        <taxon>Bacilli</taxon>
        <taxon>Lactobacillales</taxon>
        <taxon>Streptococcaceae</taxon>
        <taxon>Lactococcus</taxon>
    </lineage>
</organism>
<dbReference type="AlphaFoldDB" id="A0A1I4GUU2"/>
<dbReference type="Proteomes" id="UP001157396">
    <property type="component" value="Unassembled WGS sequence"/>
</dbReference>
<evidence type="ECO:0000259" key="2">
    <source>
        <dbReference type="Pfam" id="PF04892"/>
    </source>
</evidence>
<feature type="transmembrane region" description="Helical" evidence="1">
    <location>
        <begin position="134"/>
        <end position="152"/>
    </location>
</feature>
<dbReference type="RefSeq" id="WP_003133254.1">
    <property type="nucleotide sequence ID" value="NZ_AP026069.1"/>
</dbReference>
<keyword evidence="1" id="KW-0812">Transmembrane</keyword>
<evidence type="ECO:0000313" key="5">
    <source>
        <dbReference type="Proteomes" id="UP000181969"/>
    </source>
</evidence>
<feature type="transmembrane region" description="Helical" evidence="1">
    <location>
        <begin position="108"/>
        <end position="125"/>
    </location>
</feature>
<feature type="transmembrane region" description="Helical" evidence="1">
    <location>
        <begin position="81"/>
        <end position="102"/>
    </location>
</feature>
<proteinExistence type="predicted"/>
<feature type="transmembrane region" description="Helical" evidence="1">
    <location>
        <begin position="7"/>
        <end position="30"/>
    </location>
</feature>
<feature type="domain" description="VanZ-like" evidence="2">
    <location>
        <begin position="9"/>
        <end position="125"/>
    </location>
</feature>
<reference evidence="4 5" key="1">
    <citation type="submission" date="2016-10" db="EMBL/GenBank/DDBJ databases">
        <authorList>
            <person name="de Groot N.N."/>
        </authorList>
    </citation>
    <scope>NUCLEOTIDE SEQUENCE [LARGE SCALE GENOMIC DNA]</scope>
    <source>
        <strain evidence="4 5">M79</strain>
    </source>
</reference>
<keyword evidence="1" id="KW-0472">Membrane</keyword>
<keyword evidence="1" id="KW-1133">Transmembrane helix</keyword>
<gene>
    <name evidence="3" type="ORF">QHR29_07575</name>
    <name evidence="4" type="ORF">SAMN05216438_10557</name>
</gene>
<name>A0A1I4GUU2_9LACT</name>
<reference evidence="3" key="2">
    <citation type="submission" date="2023-04" db="EMBL/GenBank/DDBJ databases">
        <title>Genomic analysis of Lactococcus garvieae isolates.</title>
        <authorList>
            <person name="Zhanghang C."/>
        </authorList>
    </citation>
    <scope>NUCLEOTIDE SEQUENCE</scope>
    <source>
        <strain evidence="3">ZB-1</strain>
    </source>
</reference>
<dbReference type="Pfam" id="PF04892">
    <property type="entry name" value="VanZ"/>
    <property type="match status" value="1"/>
</dbReference>
<dbReference type="PANTHER" id="PTHR36834">
    <property type="entry name" value="MEMBRANE PROTEIN-RELATED"/>
    <property type="match status" value="1"/>
</dbReference>
<evidence type="ECO:0000313" key="4">
    <source>
        <dbReference type="EMBL" id="SFL33107.1"/>
    </source>
</evidence>
<evidence type="ECO:0000313" key="3">
    <source>
        <dbReference type="EMBL" id="MDH7960321.1"/>
    </source>
</evidence>
<dbReference type="Proteomes" id="UP000181969">
    <property type="component" value="Unassembled WGS sequence"/>
</dbReference>
<dbReference type="EMBL" id="JARYTV010000006">
    <property type="protein sequence ID" value="MDH7960321.1"/>
    <property type="molecule type" value="Genomic_DNA"/>
</dbReference>
<feature type="transmembrane region" description="Helical" evidence="1">
    <location>
        <begin position="50"/>
        <end position="69"/>
    </location>
</feature>
<sequence>MYKFSKIIFAYYLLFLFWGILFKFDITHTINTAHFFPSRSLNVSPFDASGGRLEILFNILIFIPFGFFMGRFSERSFLGKLGIIFLISLFVEILQFIFGIGATDITDVITNTSGGLMGLLLYHAFQKNERRQDVTSFFFGGFLLFFTFILLLH</sequence>
<dbReference type="OrthoDB" id="4822551at2"/>
<protein>
    <submittedName>
        <fullName evidence="4">Glycopeptide antibiotics resistance protein</fullName>
    </submittedName>
    <submittedName>
        <fullName evidence="3">VanZ family protein</fullName>
    </submittedName>
</protein>